<feature type="domain" description="Dockerin" evidence="1">
    <location>
        <begin position="833"/>
        <end position="900"/>
    </location>
</feature>
<proteinExistence type="predicted"/>
<dbReference type="Gene3D" id="3.60.10.10">
    <property type="entry name" value="Endonuclease/exonuclease/phosphatase"/>
    <property type="match status" value="1"/>
</dbReference>
<dbReference type="InterPro" id="IPR005135">
    <property type="entry name" value="Endo/exonuclease/phosphatase"/>
</dbReference>
<dbReference type="PROSITE" id="PS51766">
    <property type="entry name" value="DOCKERIN"/>
    <property type="match status" value="1"/>
</dbReference>
<dbReference type="GO" id="GO:0004519">
    <property type="term" value="F:endonuclease activity"/>
    <property type="evidence" value="ECO:0007669"/>
    <property type="project" value="UniProtKB-KW"/>
</dbReference>
<gene>
    <name evidence="3" type="ORF">Pan14r_28590</name>
</gene>
<comment type="caution">
    <text evidence="3">The sequence shown here is derived from an EMBL/GenBank/DDBJ whole genome shotgun (WGS) entry which is preliminary data.</text>
</comment>
<keyword evidence="3" id="KW-0269">Exonuclease</keyword>
<feature type="domain" description="LTD" evidence="2">
    <location>
        <begin position="530"/>
        <end position="706"/>
    </location>
</feature>
<dbReference type="PROSITE" id="PS51841">
    <property type="entry name" value="LTD"/>
    <property type="match status" value="1"/>
</dbReference>
<dbReference type="GO" id="GO:0000272">
    <property type="term" value="P:polysaccharide catabolic process"/>
    <property type="evidence" value="ECO:0007669"/>
    <property type="project" value="InterPro"/>
</dbReference>
<dbReference type="Proteomes" id="UP000317238">
    <property type="component" value="Unassembled WGS sequence"/>
</dbReference>
<evidence type="ECO:0000313" key="3">
    <source>
        <dbReference type="EMBL" id="TWT70552.1"/>
    </source>
</evidence>
<reference evidence="3 4" key="1">
    <citation type="submission" date="2019-02" db="EMBL/GenBank/DDBJ databases">
        <title>Deep-cultivation of Planctomycetes and their phenomic and genomic characterization uncovers novel biology.</title>
        <authorList>
            <person name="Wiegand S."/>
            <person name="Jogler M."/>
            <person name="Boedeker C."/>
            <person name="Pinto D."/>
            <person name="Vollmers J."/>
            <person name="Rivas-Marin E."/>
            <person name="Kohn T."/>
            <person name="Peeters S.H."/>
            <person name="Heuer A."/>
            <person name="Rast P."/>
            <person name="Oberbeckmann S."/>
            <person name="Bunk B."/>
            <person name="Jeske O."/>
            <person name="Meyerdierks A."/>
            <person name="Storesund J.E."/>
            <person name="Kallscheuer N."/>
            <person name="Luecker S."/>
            <person name="Lage O.M."/>
            <person name="Pohl T."/>
            <person name="Merkel B.J."/>
            <person name="Hornburger P."/>
            <person name="Mueller R.-W."/>
            <person name="Bruemmer F."/>
            <person name="Labrenz M."/>
            <person name="Spormann A.M."/>
            <person name="Op Den Camp H."/>
            <person name="Overmann J."/>
            <person name="Amann R."/>
            <person name="Jetten M.S.M."/>
            <person name="Mascher T."/>
            <person name="Medema M.H."/>
            <person name="Devos D.P."/>
            <person name="Kaster A.-K."/>
            <person name="Ovreas L."/>
            <person name="Rohde M."/>
            <person name="Galperin M.Y."/>
            <person name="Jogler C."/>
        </authorList>
    </citation>
    <scope>NUCLEOTIDE SEQUENCE [LARGE SCALE GENOMIC DNA]</scope>
    <source>
        <strain evidence="3 4">Pan14r</strain>
    </source>
</reference>
<keyword evidence="3" id="KW-0255">Endonuclease</keyword>
<dbReference type="Gene3D" id="1.10.1330.10">
    <property type="entry name" value="Dockerin domain"/>
    <property type="match status" value="1"/>
</dbReference>
<dbReference type="InterPro" id="IPR036439">
    <property type="entry name" value="Dockerin_dom_sf"/>
</dbReference>
<dbReference type="SUPFAM" id="SSF56219">
    <property type="entry name" value="DNase I-like"/>
    <property type="match status" value="1"/>
</dbReference>
<dbReference type="Pfam" id="PF03372">
    <property type="entry name" value="Exo_endo_phos"/>
    <property type="match status" value="1"/>
</dbReference>
<protein>
    <submittedName>
        <fullName evidence="3">Endonuclease/Exonuclease/phosphatase family protein</fullName>
    </submittedName>
</protein>
<dbReference type="AlphaFoldDB" id="A0A5C5YB96"/>
<name>A0A5C5YB96_9PLAN</name>
<dbReference type="InterPro" id="IPR036415">
    <property type="entry name" value="Lamin_tail_dom_sf"/>
</dbReference>
<dbReference type="Pfam" id="PF00932">
    <property type="entry name" value="LTD"/>
    <property type="match status" value="1"/>
</dbReference>
<dbReference type="InterPro" id="IPR001322">
    <property type="entry name" value="Lamin_tail_dom"/>
</dbReference>
<keyword evidence="3" id="KW-0540">Nuclease</keyword>
<organism evidence="3 4">
    <name type="scientific">Crateriforma conspicua</name>
    <dbReference type="NCBI Taxonomy" id="2527996"/>
    <lineage>
        <taxon>Bacteria</taxon>
        <taxon>Pseudomonadati</taxon>
        <taxon>Planctomycetota</taxon>
        <taxon>Planctomycetia</taxon>
        <taxon>Planctomycetales</taxon>
        <taxon>Planctomycetaceae</taxon>
        <taxon>Crateriforma</taxon>
    </lineage>
</organism>
<accession>A0A5C5YB96</accession>
<dbReference type="EMBL" id="SJPL01000001">
    <property type="protein sequence ID" value="TWT70552.1"/>
    <property type="molecule type" value="Genomic_DNA"/>
</dbReference>
<sequence length="900" mass="94043">MRVATWNVLNNPDNTTEDADFRTVLQAIGNETVGSVTKSLDLLTLSETDSSSISRVESILDGLYPHTDFGYVISPSDGGGDATGFVYDTSTMLLQESILVPGAFTHTTLRAKFRPIGTSGTEDFFVYSTHLKAGTSSSDRSRRGTEASLLHNDANSLGEGANVLITGDFNMKTSSEPAWSNLTAAGPGQVLDIYGPGGAGSWNDNGNFKHLHSQDPRTSGAGMDDRFDIQFASGEFFDGVGIDYIDGSYHVFGNNGTHTLNGSILTGTGASPSVLHALESASDHLPVVSDFEVSDSVQVIVNQTGGGTSVAESGVSDTYTLKLSHPPSHSVTVSVDPNSQLDLGYGAGVARSYIFTPQNWSSEQTISVTGVDDSVVEGPHLGTISHSSFSSDPDFNGLSIENISVNIIDNDYGPGISITHSGGGLDVAEGGQSDSYSVVLDTAPSSNVSVTVTPDGQLDLGSGQATSVVLTFTPSNWQSPQSVTVVAFDDAVIEGPHLGGIYHATSSSDPSYNDLAIEQLFAQVADNDLSPSQSVVISEIMYNPDTSEVGSLPEWLEIVNTGSSPVDLSGWYFADEDASWGSFPTGTILPPNQAAVVYDNRFTSDSVFRSAWNIPSDAIVSGVQWGSLSNSPSSSNEVLRLFDAGAFEIDYVNYDDAFPWPSDSPDGPSIYLTDLLADNSMGDSWTRSSVGIDGARAASSPFSSTDVGSPGDFPALPAPASLIVSESHGSTAVNEGGIADSIQVSLTGTPNSNVLVTLTPTNAQIDLGAGTGVPLVLTFTPADSGIPQSVFVSAEIDGFVEGYHWSAISISSQSSDQAFANLTANDITVGIQDVTLRGDMNGDGHIDSLDIAPFSIAIIDPQAYAQAFPGFDPNVLGDLTGDGIIDTLDIAPFSQLIMGT</sequence>
<evidence type="ECO:0000259" key="2">
    <source>
        <dbReference type="PROSITE" id="PS51841"/>
    </source>
</evidence>
<evidence type="ECO:0000259" key="1">
    <source>
        <dbReference type="PROSITE" id="PS51766"/>
    </source>
</evidence>
<dbReference type="SUPFAM" id="SSF74853">
    <property type="entry name" value="Lamin A/C globular tail domain"/>
    <property type="match status" value="1"/>
</dbReference>
<dbReference type="SUPFAM" id="SSF63446">
    <property type="entry name" value="Type I dockerin domain"/>
    <property type="match status" value="1"/>
</dbReference>
<dbReference type="InterPro" id="IPR036691">
    <property type="entry name" value="Endo/exonu/phosph_ase_sf"/>
</dbReference>
<dbReference type="Gene3D" id="2.60.40.1260">
    <property type="entry name" value="Lamin Tail domain"/>
    <property type="match status" value="1"/>
</dbReference>
<keyword evidence="3" id="KW-0378">Hydrolase</keyword>
<evidence type="ECO:0000313" key="4">
    <source>
        <dbReference type="Proteomes" id="UP000317238"/>
    </source>
</evidence>
<dbReference type="InterPro" id="IPR016134">
    <property type="entry name" value="Dockerin_dom"/>
</dbReference>
<dbReference type="GO" id="GO:0004527">
    <property type="term" value="F:exonuclease activity"/>
    <property type="evidence" value="ECO:0007669"/>
    <property type="project" value="UniProtKB-KW"/>
</dbReference>
<keyword evidence="4" id="KW-1185">Reference proteome</keyword>